<comment type="similarity">
    <text evidence="7">Belongs to the tRNA(Ile)-lysidine synthase family.</text>
</comment>
<dbReference type="EC" id="6.3.4.19" evidence="7"/>
<keyword evidence="1 7" id="KW-0963">Cytoplasm</keyword>
<comment type="subcellular location">
    <subcellularLocation>
        <location evidence="7">Cytoplasm</location>
    </subcellularLocation>
</comment>
<comment type="function">
    <text evidence="7">Ligates lysine onto the cytidine present at position 34 of the AUA codon-specific tRNA(Ile) that contains the anticodon CAU, in an ATP-dependent manner. Cytidine is converted to lysidine, thus changing the amino acid specificity of the tRNA from methionine to isoleucine.</text>
</comment>
<dbReference type="CDD" id="cd01992">
    <property type="entry name" value="TilS_N"/>
    <property type="match status" value="1"/>
</dbReference>
<evidence type="ECO:0000256" key="4">
    <source>
        <dbReference type="ARBA" id="ARBA00022741"/>
    </source>
</evidence>
<evidence type="ECO:0000256" key="5">
    <source>
        <dbReference type="ARBA" id="ARBA00022840"/>
    </source>
</evidence>
<dbReference type="EMBL" id="CP046884">
    <property type="protein sequence ID" value="QNQ91049.1"/>
    <property type="molecule type" value="Genomic_DNA"/>
</dbReference>
<keyword evidence="2 7" id="KW-0436">Ligase</keyword>
<dbReference type="InterPro" id="IPR012795">
    <property type="entry name" value="tRNA_Ile_lys_synt_N"/>
</dbReference>
<evidence type="ECO:0000259" key="9">
    <source>
        <dbReference type="Pfam" id="PF09179"/>
    </source>
</evidence>
<dbReference type="GO" id="GO:0006400">
    <property type="term" value="P:tRNA modification"/>
    <property type="evidence" value="ECO:0007669"/>
    <property type="project" value="UniProtKB-UniRule"/>
</dbReference>
<dbReference type="SUPFAM" id="SSF82829">
    <property type="entry name" value="MesJ substrate recognition domain-like"/>
    <property type="match status" value="1"/>
</dbReference>
<dbReference type="KEGG" id="cpoy:GP475_10725"/>
<dbReference type="Pfam" id="PF09179">
    <property type="entry name" value="TilS"/>
    <property type="match status" value="1"/>
</dbReference>
<dbReference type="GO" id="GO:0032267">
    <property type="term" value="F:tRNA(Ile)-lysidine synthase activity"/>
    <property type="evidence" value="ECO:0007669"/>
    <property type="project" value="UniProtKB-EC"/>
</dbReference>
<name>A0A7H0SR74_9CORY</name>
<evidence type="ECO:0000256" key="6">
    <source>
        <dbReference type="ARBA" id="ARBA00048539"/>
    </source>
</evidence>
<keyword evidence="11" id="KW-1185">Reference proteome</keyword>
<reference evidence="10 11" key="1">
    <citation type="submission" date="2019-12" db="EMBL/GenBank/DDBJ databases">
        <title>Corynebacterium sp. nov., isolated from feces of the Anser Albifrons in China.</title>
        <authorList>
            <person name="Liu Q."/>
        </authorList>
    </citation>
    <scope>NUCLEOTIDE SEQUENCE [LARGE SCALE GENOMIC DNA]</scope>
    <source>
        <strain evidence="10 11">4H37-19</strain>
    </source>
</reference>
<dbReference type="Proteomes" id="UP000516320">
    <property type="component" value="Chromosome"/>
</dbReference>
<dbReference type="SUPFAM" id="SSF52402">
    <property type="entry name" value="Adenine nucleotide alpha hydrolases-like"/>
    <property type="match status" value="1"/>
</dbReference>
<dbReference type="PANTHER" id="PTHR43033">
    <property type="entry name" value="TRNA(ILE)-LYSIDINE SYNTHASE-RELATED"/>
    <property type="match status" value="1"/>
</dbReference>
<evidence type="ECO:0000313" key="10">
    <source>
        <dbReference type="EMBL" id="QNQ91049.1"/>
    </source>
</evidence>
<evidence type="ECO:0000256" key="1">
    <source>
        <dbReference type="ARBA" id="ARBA00022490"/>
    </source>
</evidence>
<keyword evidence="4 7" id="KW-0547">Nucleotide-binding</keyword>
<comment type="catalytic activity">
    <reaction evidence="6 7">
        <text>cytidine(34) in tRNA(Ile2) + L-lysine + ATP = lysidine(34) in tRNA(Ile2) + AMP + diphosphate + H(+)</text>
        <dbReference type="Rhea" id="RHEA:43744"/>
        <dbReference type="Rhea" id="RHEA-COMP:10625"/>
        <dbReference type="Rhea" id="RHEA-COMP:10670"/>
        <dbReference type="ChEBI" id="CHEBI:15378"/>
        <dbReference type="ChEBI" id="CHEBI:30616"/>
        <dbReference type="ChEBI" id="CHEBI:32551"/>
        <dbReference type="ChEBI" id="CHEBI:33019"/>
        <dbReference type="ChEBI" id="CHEBI:82748"/>
        <dbReference type="ChEBI" id="CHEBI:83665"/>
        <dbReference type="ChEBI" id="CHEBI:456215"/>
        <dbReference type="EC" id="6.3.4.19"/>
    </reaction>
</comment>
<dbReference type="AlphaFoldDB" id="A0A7H0SR74"/>
<accession>A0A7H0SR74</accession>
<dbReference type="InterPro" id="IPR014729">
    <property type="entry name" value="Rossmann-like_a/b/a_fold"/>
</dbReference>
<evidence type="ECO:0000256" key="7">
    <source>
        <dbReference type="HAMAP-Rule" id="MF_01161"/>
    </source>
</evidence>
<dbReference type="GO" id="GO:0005737">
    <property type="term" value="C:cytoplasm"/>
    <property type="evidence" value="ECO:0007669"/>
    <property type="project" value="UniProtKB-SubCell"/>
</dbReference>
<feature type="domain" description="tRNA(Ile)-lysidine/2-thiocytidine synthase N-terminal" evidence="8">
    <location>
        <begin position="28"/>
        <end position="192"/>
    </location>
</feature>
<evidence type="ECO:0000256" key="2">
    <source>
        <dbReference type="ARBA" id="ARBA00022598"/>
    </source>
</evidence>
<dbReference type="HAMAP" id="MF_01161">
    <property type="entry name" value="tRNA_Ile_lys_synt"/>
    <property type="match status" value="1"/>
</dbReference>
<dbReference type="InterPro" id="IPR015262">
    <property type="entry name" value="tRNA_Ile_lys_synt_subst-bd"/>
</dbReference>
<dbReference type="Pfam" id="PF01171">
    <property type="entry name" value="ATP_bind_3"/>
    <property type="match status" value="1"/>
</dbReference>
<dbReference type="Gene3D" id="3.40.50.620">
    <property type="entry name" value="HUPs"/>
    <property type="match status" value="1"/>
</dbReference>
<dbReference type="InterPro" id="IPR011063">
    <property type="entry name" value="TilS/TtcA_N"/>
</dbReference>
<dbReference type="NCBIfam" id="TIGR02432">
    <property type="entry name" value="lysidine_TilS_N"/>
    <property type="match status" value="1"/>
</dbReference>
<dbReference type="RefSeq" id="WP_187974360.1">
    <property type="nucleotide sequence ID" value="NZ_CP046884.1"/>
</dbReference>
<gene>
    <name evidence="7 10" type="primary">tilS</name>
    <name evidence="10" type="ORF">GP475_10725</name>
</gene>
<evidence type="ECO:0000259" key="8">
    <source>
        <dbReference type="Pfam" id="PF01171"/>
    </source>
</evidence>
<evidence type="ECO:0000256" key="3">
    <source>
        <dbReference type="ARBA" id="ARBA00022694"/>
    </source>
</evidence>
<feature type="binding site" evidence="7">
    <location>
        <begin position="33"/>
        <end position="38"/>
    </location>
    <ligand>
        <name>ATP</name>
        <dbReference type="ChEBI" id="CHEBI:30616"/>
    </ligand>
</feature>
<keyword evidence="3 7" id="KW-0819">tRNA processing</keyword>
<dbReference type="InterPro" id="IPR012094">
    <property type="entry name" value="tRNA_Ile_lys_synt"/>
</dbReference>
<dbReference type="GO" id="GO:0005524">
    <property type="term" value="F:ATP binding"/>
    <property type="evidence" value="ECO:0007669"/>
    <property type="project" value="UniProtKB-UniRule"/>
</dbReference>
<sequence>MDTAKGDNFGVCRAAVKRAWKKAPSDNITIALSGGPDSLALVMAMSAEGIPARVAIVDHGLQQLSDKVATHAQAQARRLGYEAEVIRLRLDPRASNMEARARQARYQALRDHSQGGDIWVGHTADDQAETLLLGALRGNPSGMKFREGDIVRPLLTIRRSNTIAACYERGFVSWRDPHNDQTTFRRVAIRHQVIPLLRTICQGDPIPALAMTAEKLAEDCEYLDAQVPELTSSCQELAELAPALRRRTIAQWLREHGAEVTTAAIKGVEEMCVNWRGQGPVAVGGTSAYRLVVQRKKGYLETSTEPR</sequence>
<proteinExistence type="inferred from homology"/>
<evidence type="ECO:0000313" key="11">
    <source>
        <dbReference type="Proteomes" id="UP000516320"/>
    </source>
</evidence>
<keyword evidence="5 7" id="KW-0067">ATP-binding</keyword>
<feature type="domain" description="tRNA(Ile)-lysidine synthase substrate-binding" evidence="9">
    <location>
        <begin position="233"/>
        <end position="298"/>
    </location>
</feature>
<organism evidence="10 11">
    <name type="scientific">Corynebacterium poyangense</name>
    <dbReference type="NCBI Taxonomy" id="2684405"/>
    <lineage>
        <taxon>Bacteria</taxon>
        <taxon>Bacillati</taxon>
        <taxon>Actinomycetota</taxon>
        <taxon>Actinomycetes</taxon>
        <taxon>Mycobacteriales</taxon>
        <taxon>Corynebacteriaceae</taxon>
        <taxon>Corynebacterium</taxon>
    </lineage>
</organism>
<dbReference type="PANTHER" id="PTHR43033:SF1">
    <property type="entry name" value="TRNA(ILE)-LYSIDINE SYNTHASE-RELATED"/>
    <property type="match status" value="1"/>
</dbReference>
<protein>
    <recommendedName>
        <fullName evidence="7">tRNA(Ile)-lysidine synthase</fullName>
        <ecNumber evidence="7">6.3.4.19</ecNumber>
    </recommendedName>
    <alternativeName>
        <fullName evidence="7">tRNA(Ile)-2-lysyl-cytidine synthase</fullName>
    </alternativeName>
    <alternativeName>
        <fullName evidence="7">tRNA(Ile)-lysidine synthetase</fullName>
    </alternativeName>
</protein>
<comment type="domain">
    <text evidence="7">The N-terminal region contains the highly conserved SGGXDS motif, predicted to be a P-loop motif involved in ATP binding.</text>
</comment>